<name>A0A0E3S9Y9_9EURY</name>
<dbReference type="PATRIC" id="fig|1434110.4.peg.2500"/>
<accession>A0A0E3S9Y9</accession>
<reference evidence="1 2" key="1">
    <citation type="submission" date="2014-07" db="EMBL/GenBank/DDBJ databases">
        <title>Methanogenic archaea and the global carbon cycle.</title>
        <authorList>
            <person name="Henriksen J.R."/>
            <person name="Luke J."/>
            <person name="Reinhart S."/>
            <person name="Benedict M.N."/>
            <person name="Youngblut N.D."/>
            <person name="Metcalf M.E."/>
            <person name="Whitaker R.J."/>
            <person name="Metcalf W.W."/>
        </authorList>
    </citation>
    <scope>NUCLEOTIDE SEQUENCE [LARGE SCALE GENOMIC DNA]</scope>
    <source>
        <strain evidence="1 2">HB-1</strain>
    </source>
</reference>
<dbReference type="AlphaFoldDB" id="A0A0E3S9Y9"/>
<dbReference type="HOGENOM" id="CLU_169676_0_0_2"/>
<dbReference type="Proteomes" id="UP000033101">
    <property type="component" value="Chromosome"/>
</dbReference>
<dbReference type="STRING" id="1434110.MSHOH_1966"/>
<sequence length="123" mass="14336">MKENKGKNADFTGTWHIYEMELWDEDYFNMDVQAYIKIKPDNLGSFQFGLICGEIDGKIVDYVEGTRFEFTWEGNDECDPVSGFGWVRIRKNDELEGEFRLHLGDSSTFLARKVEELNQGFES</sequence>
<organism evidence="1 2">
    <name type="scientific">Methanosarcina horonobensis HB-1 = JCM 15518</name>
    <dbReference type="NCBI Taxonomy" id="1434110"/>
    <lineage>
        <taxon>Archaea</taxon>
        <taxon>Methanobacteriati</taxon>
        <taxon>Methanobacteriota</taxon>
        <taxon>Stenosarchaea group</taxon>
        <taxon>Methanomicrobia</taxon>
        <taxon>Methanosarcinales</taxon>
        <taxon>Methanosarcinaceae</taxon>
        <taxon>Methanosarcina</taxon>
    </lineage>
</organism>
<gene>
    <name evidence="1" type="ORF">MSHOH_1966</name>
</gene>
<keyword evidence="2" id="KW-1185">Reference proteome</keyword>
<dbReference type="OrthoDB" id="129266at2157"/>
<evidence type="ECO:0000313" key="2">
    <source>
        <dbReference type="Proteomes" id="UP000033101"/>
    </source>
</evidence>
<evidence type="ECO:0000313" key="1">
    <source>
        <dbReference type="EMBL" id="AKB78449.1"/>
    </source>
</evidence>
<dbReference type="GeneID" id="24831194"/>
<dbReference type="EMBL" id="CP009516">
    <property type="protein sequence ID" value="AKB78449.1"/>
    <property type="molecule type" value="Genomic_DNA"/>
</dbReference>
<protein>
    <submittedName>
        <fullName evidence="1">Uncharacterized protein</fullName>
    </submittedName>
</protein>
<proteinExistence type="predicted"/>
<dbReference type="RefSeq" id="WP_048139465.1">
    <property type="nucleotide sequence ID" value="NZ_CP009516.1"/>
</dbReference>
<dbReference type="KEGG" id="mhor:MSHOH_1966"/>